<dbReference type="PANTHER" id="PTHR36100">
    <property type="entry name" value="BUD SITE SELECTION PROTEIN 4"/>
    <property type="match status" value="1"/>
</dbReference>
<feature type="compositionally biased region" description="Polar residues" evidence="1">
    <location>
        <begin position="296"/>
        <end position="307"/>
    </location>
</feature>
<accession>A0A1E3PQQ1</accession>
<evidence type="ECO:0000313" key="3">
    <source>
        <dbReference type="Proteomes" id="UP000095009"/>
    </source>
</evidence>
<organism evidence="2 3">
    <name type="scientific">Nadsonia fulvescens var. elongata DSM 6958</name>
    <dbReference type="NCBI Taxonomy" id="857566"/>
    <lineage>
        <taxon>Eukaryota</taxon>
        <taxon>Fungi</taxon>
        <taxon>Dikarya</taxon>
        <taxon>Ascomycota</taxon>
        <taxon>Saccharomycotina</taxon>
        <taxon>Dipodascomycetes</taxon>
        <taxon>Dipodascales</taxon>
        <taxon>Dipodascales incertae sedis</taxon>
        <taxon>Nadsonia</taxon>
    </lineage>
</organism>
<dbReference type="STRING" id="857566.A0A1E3PQQ1"/>
<name>A0A1E3PQQ1_9ASCO</name>
<dbReference type="AlphaFoldDB" id="A0A1E3PQQ1"/>
<dbReference type="GO" id="GO:0097271">
    <property type="term" value="P:protein localization to bud neck"/>
    <property type="evidence" value="ECO:0007669"/>
    <property type="project" value="TreeGrafter"/>
</dbReference>
<dbReference type="GO" id="GO:0005525">
    <property type="term" value="F:GTP binding"/>
    <property type="evidence" value="ECO:0007669"/>
    <property type="project" value="TreeGrafter"/>
</dbReference>
<feature type="compositionally biased region" description="Basic residues" evidence="1">
    <location>
        <begin position="323"/>
        <end position="334"/>
    </location>
</feature>
<feature type="non-terminal residue" evidence="2">
    <location>
        <position position="334"/>
    </location>
</feature>
<dbReference type="EMBL" id="KV454407">
    <property type="protein sequence ID" value="ODQ67242.1"/>
    <property type="molecule type" value="Genomic_DNA"/>
</dbReference>
<reference evidence="2 3" key="1">
    <citation type="journal article" date="2016" name="Proc. Natl. Acad. Sci. U.S.A.">
        <title>Comparative genomics of biotechnologically important yeasts.</title>
        <authorList>
            <person name="Riley R."/>
            <person name="Haridas S."/>
            <person name="Wolfe K.H."/>
            <person name="Lopes M.R."/>
            <person name="Hittinger C.T."/>
            <person name="Goeker M."/>
            <person name="Salamov A.A."/>
            <person name="Wisecaver J.H."/>
            <person name="Long T.M."/>
            <person name="Calvey C.H."/>
            <person name="Aerts A.L."/>
            <person name="Barry K.W."/>
            <person name="Choi C."/>
            <person name="Clum A."/>
            <person name="Coughlan A.Y."/>
            <person name="Deshpande S."/>
            <person name="Douglass A.P."/>
            <person name="Hanson S.J."/>
            <person name="Klenk H.-P."/>
            <person name="LaButti K.M."/>
            <person name="Lapidus A."/>
            <person name="Lindquist E.A."/>
            <person name="Lipzen A.M."/>
            <person name="Meier-Kolthoff J.P."/>
            <person name="Ohm R.A."/>
            <person name="Otillar R.P."/>
            <person name="Pangilinan J.L."/>
            <person name="Peng Y."/>
            <person name="Rokas A."/>
            <person name="Rosa C.A."/>
            <person name="Scheuner C."/>
            <person name="Sibirny A.A."/>
            <person name="Slot J.C."/>
            <person name="Stielow J.B."/>
            <person name="Sun H."/>
            <person name="Kurtzman C.P."/>
            <person name="Blackwell M."/>
            <person name="Grigoriev I.V."/>
            <person name="Jeffries T.W."/>
        </authorList>
    </citation>
    <scope>NUCLEOTIDE SEQUENCE [LARGE SCALE GENOMIC DNA]</scope>
    <source>
        <strain evidence="2 3">DSM 6958</strain>
    </source>
</reference>
<evidence type="ECO:0000256" key="1">
    <source>
        <dbReference type="SAM" id="MobiDB-lite"/>
    </source>
</evidence>
<protein>
    <submittedName>
        <fullName evidence="2">DUF1709-domain-containing protein</fullName>
    </submittedName>
</protein>
<feature type="region of interest" description="Disordered" evidence="1">
    <location>
        <begin position="296"/>
        <end position="334"/>
    </location>
</feature>
<dbReference type="PANTHER" id="PTHR36100:SF1">
    <property type="entry name" value="BUD SITE SELECTION PROTEIN 4"/>
    <property type="match status" value="1"/>
</dbReference>
<dbReference type="Proteomes" id="UP000095009">
    <property type="component" value="Unassembled WGS sequence"/>
</dbReference>
<evidence type="ECO:0000313" key="2">
    <source>
        <dbReference type="EMBL" id="ODQ67242.1"/>
    </source>
</evidence>
<dbReference type="InterPro" id="IPR052007">
    <property type="entry name" value="Bud4"/>
</dbReference>
<keyword evidence="3" id="KW-1185">Reference proteome</keyword>
<dbReference type="GO" id="GO:0007120">
    <property type="term" value="P:axial cellular bud site selection"/>
    <property type="evidence" value="ECO:0007669"/>
    <property type="project" value="TreeGrafter"/>
</dbReference>
<sequence length="334" mass="37445">MPSTPIMNTIRPESSYLQLSFDNLEDDNGSIFGDLEDEFEKISPTKKNSYFNANANHESEVSIDSPTKKSRYVVRESKDLVVAIGDKDGRFYNGKHRTVVSPVKKWQDIVNLDQKNIPPIPHFFSGDLAPKKQLHYDLLEENIPTGTNNPTKELKSILLFPLPTASDVPKSVSFPGKTKALLPLDNQLARDVSNPISAVHKAVQLPTEESGRLFVRVVGIKDLDLPFLDNMANSELAKFSLTLDNGIHCISTPYKPLKNMCSVDQEFELTVENDLEFIFTLKAICPERTKVTTVNSAVPSHAATQRQPLKEKRSTFSRFFSSPKKKQPLSKLKS</sequence>
<proteinExistence type="predicted"/>
<dbReference type="GO" id="GO:0000142">
    <property type="term" value="C:cellular bud neck contractile ring"/>
    <property type="evidence" value="ECO:0007669"/>
    <property type="project" value="TreeGrafter"/>
</dbReference>
<dbReference type="OrthoDB" id="2123378at2759"/>
<gene>
    <name evidence="2" type="ORF">NADFUDRAFT_81790</name>
</gene>